<dbReference type="Proteomes" id="UP000823882">
    <property type="component" value="Unassembled WGS sequence"/>
</dbReference>
<dbReference type="AlphaFoldDB" id="A0A9D2T0R0"/>
<dbReference type="EMBL" id="DWWJ01000129">
    <property type="protein sequence ID" value="HJC41339.1"/>
    <property type="molecule type" value="Genomic_DNA"/>
</dbReference>
<reference evidence="1" key="1">
    <citation type="journal article" date="2021" name="PeerJ">
        <title>Extensive microbial diversity within the chicken gut microbiome revealed by metagenomics and culture.</title>
        <authorList>
            <person name="Gilroy R."/>
            <person name="Ravi A."/>
            <person name="Getino M."/>
            <person name="Pursley I."/>
            <person name="Horton D.L."/>
            <person name="Alikhan N.F."/>
            <person name="Baker D."/>
            <person name="Gharbi K."/>
            <person name="Hall N."/>
            <person name="Watson M."/>
            <person name="Adriaenssens E.M."/>
            <person name="Foster-Nyarko E."/>
            <person name="Jarju S."/>
            <person name="Secka A."/>
            <person name="Antonio M."/>
            <person name="Oren A."/>
            <person name="Chaudhuri R.R."/>
            <person name="La Ragione R."/>
            <person name="Hildebrand F."/>
            <person name="Pallen M.J."/>
        </authorList>
    </citation>
    <scope>NUCLEOTIDE SEQUENCE</scope>
    <source>
        <strain evidence="1">CHK186-1790</strain>
    </source>
</reference>
<name>A0A9D2T0R0_9FIRM</name>
<organism evidence="1 2">
    <name type="scientific">Candidatus Intestinimonas pullistercoris</name>
    <dbReference type="NCBI Taxonomy" id="2838623"/>
    <lineage>
        <taxon>Bacteria</taxon>
        <taxon>Bacillati</taxon>
        <taxon>Bacillota</taxon>
        <taxon>Clostridia</taxon>
        <taxon>Eubacteriales</taxon>
        <taxon>Intestinimonas</taxon>
    </lineage>
</organism>
<comment type="caution">
    <text evidence="1">The sequence shown here is derived from an EMBL/GenBank/DDBJ whole genome shotgun (WGS) entry which is preliminary data.</text>
</comment>
<gene>
    <name evidence="1" type="ORF">H9701_07290</name>
</gene>
<evidence type="ECO:0000313" key="2">
    <source>
        <dbReference type="Proteomes" id="UP000823882"/>
    </source>
</evidence>
<reference evidence="1" key="2">
    <citation type="submission" date="2021-04" db="EMBL/GenBank/DDBJ databases">
        <authorList>
            <person name="Gilroy R."/>
        </authorList>
    </citation>
    <scope>NUCLEOTIDE SEQUENCE</scope>
    <source>
        <strain evidence="1">CHK186-1790</strain>
    </source>
</reference>
<sequence length="58" mass="6779">MPQEYQDLYALFRHEHKAEAYFETLSADVRDRLSAQSRMVRSFDALRAQAQDLMKGAD</sequence>
<evidence type="ECO:0000313" key="1">
    <source>
        <dbReference type="EMBL" id="HJC41339.1"/>
    </source>
</evidence>
<proteinExistence type="predicted"/>
<protein>
    <submittedName>
        <fullName evidence="1">Uncharacterized protein</fullName>
    </submittedName>
</protein>
<accession>A0A9D2T0R0</accession>